<dbReference type="EMBL" id="JABANP010000005">
    <property type="protein sequence ID" value="KAF4697138.1"/>
    <property type="molecule type" value="Genomic_DNA"/>
</dbReference>
<dbReference type="Gene3D" id="3.70.10.10">
    <property type="match status" value="1"/>
</dbReference>
<feature type="region of interest" description="Disordered" evidence="1">
    <location>
        <begin position="254"/>
        <end position="377"/>
    </location>
</feature>
<evidence type="ECO:0000256" key="1">
    <source>
        <dbReference type="SAM" id="MobiDB-lite"/>
    </source>
</evidence>
<gene>
    <name evidence="2" type="ORF">FOZ60_011809</name>
</gene>
<dbReference type="OrthoDB" id="407066at2759"/>
<accession>A0A7J6PM07</accession>
<feature type="compositionally biased region" description="Low complexity" evidence="1">
    <location>
        <begin position="291"/>
        <end position="307"/>
    </location>
</feature>
<proteinExistence type="predicted"/>
<feature type="compositionally biased region" description="Basic and acidic residues" evidence="1">
    <location>
        <begin position="348"/>
        <end position="357"/>
    </location>
</feature>
<dbReference type="Proteomes" id="UP000541610">
    <property type="component" value="Unassembled WGS sequence"/>
</dbReference>
<organism evidence="2 3">
    <name type="scientific">Perkinsus olseni</name>
    <name type="common">Perkinsus atlanticus</name>
    <dbReference type="NCBI Taxonomy" id="32597"/>
    <lineage>
        <taxon>Eukaryota</taxon>
        <taxon>Sar</taxon>
        <taxon>Alveolata</taxon>
        <taxon>Perkinsozoa</taxon>
        <taxon>Perkinsea</taxon>
        <taxon>Perkinsida</taxon>
        <taxon>Perkinsidae</taxon>
        <taxon>Perkinsus</taxon>
    </lineage>
</organism>
<reference evidence="2 3" key="1">
    <citation type="submission" date="2020-04" db="EMBL/GenBank/DDBJ databases">
        <title>Perkinsus olseni comparative genomics.</title>
        <authorList>
            <person name="Bogema D.R."/>
        </authorList>
    </citation>
    <scope>NUCLEOTIDE SEQUENCE [LARGE SCALE GENOMIC DNA]</scope>
    <source>
        <strain evidence="2">00978-12</strain>
    </source>
</reference>
<dbReference type="AlphaFoldDB" id="A0A7J6PM07"/>
<feature type="region of interest" description="Disordered" evidence="1">
    <location>
        <begin position="636"/>
        <end position="684"/>
    </location>
</feature>
<sequence>MTARSEAPGDKSLFRCRLSPNSARIFLKSVILASRVDHELILYAPPPPTVDDASRVILSLQAANDTQTACLVVDFRRGFATHSDRRRGYRATRDDLLGALPCRMVAHTFQCVSAIHLVEVELTLEETSLVLLFRSEHGIVVEHKLRLGEASRVSCVPSEQVICGAENVSSLSCSSERQLSASNLAPGDITFSVSLTELLALVGAFLSEGTLKGKSGPLQLFVAPEIALSVKCRGPSGIDYGSFDVTLVQSTANGEQLDLEPREQPPGRRPPPRVQRNRSQVSTAPRHSTGRRSSTSPRPSAPTSGAPEADSMGSSQMAYETPGPLTPVARSRRTDRRQSNQPAATESRAAEVDPVKLEEEDNRLSQGNATQRGPEELDNLRQLLYGADEFEEAAQGDAEQESWADLLRAISQEDDGGNDETQRIRGHDVFNFDQMLRGPELQDDMHTCAEREGYASDAQVVHAWSCYGALDSDDFLLSSALSAAHDKAFSHMDSLYNLCSAPVTFPERGNPPSINSGIDGLFPETNVPVSTELPLEPAAAAEVVGLASEVKFLNPSVRRAIASNLVLPLGVAGRGIVRRMIGEELRVKPHLRPVVKSIGKLKSASIPALIEMCLVTGTLQQATRISINFMEQRGRKKISAKGRQKASPKSVRGAKSSRDVCIDQDSQCPTTNTSPGAAHTSSAGVELEPPISLLPCSGSRVSAEAAVAGSTSAAVAEQQQHLHPILIATSPAPYAPMLWSVRARPPPSHSPVMTIILSAAAPRQKLRLMWVSRETIRGFANTTIVKKTGTKFFGKGELFGGRQDWVTNRRMTDLPKPNHKAWPRDMHFTRWPGVVGQRLSAEYWFRETDKCPVSVYHHQTEKHDCVFVGSADKRMTETRTIENTAKTYTTGFAVQLLFEGRGVKAVLQPSWPHLWARLTVGSPLRDLSYIAGRDADVVGHLNKDGTILTLHGPTKKRVGHVAMCIWGATKAAVYTGKGSHLAFNTPLRKTMKKR</sequence>
<evidence type="ECO:0000313" key="2">
    <source>
        <dbReference type="EMBL" id="KAF4697138.1"/>
    </source>
</evidence>
<comment type="caution">
    <text evidence="2">The sequence shown here is derived from an EMBL/GenBank/DDBJ whole genome shotgun (WGS) entry which is preliminary data.</text>
</comment>
<protein>
    <submittedName>
        <fullName evidence="2">Uncharacterized protein</fullName>
    </submittedName>
</protein>
<evidence type="ECO:0000313" key="3">
    <source>
        <dbReference type="Proteomes" id="UP000541610"/>
    </source>
</evidence>
<feature type="compositionally biased region" description="Basic residues" evidence="1">
    <location>
        <begin position="636"/>
        <end position="646"/>
    </location>
</feature>
<feature type="compositionally biased region" description="Polar residues" evidence="1">
    <location>
        <begin position="664"/>
        <end position="683"/>
    </location>
</feature>
<name>A0A7J6PM07_PEROL</name>